<evidence type="ECO:0000256" key="5">
    <source>
        <dbReference type="ARBA" id="ARBA00022777"/>
    </source>
</evidence>
<dbReference type="NCBIfam" id="TIGR00229">
    <property type="entry name" value="sensory_box"/>
    <property type="match status" value="1"/>
</dbReference>
<proteinExistence type="predicted"/>
<dbReference type="Gene3D" id="3.30.450.20">
    <property type="entry name" value="PAS domain"/>
    <property type="match status" value="2"/>
</dbReference>
<gene>
    <name evidence="8" type="ORF">XM47_05255</name>
</gene>
<dbReference type="InterPro" id="IPR000700">
    <property type="entry name" value="PAS-assoc_C"/>
</dbReference>
<evidence type="ECO:0000256" key="4">
    <source>
        <dbReference type="ARBA" id="ARBA00022679"/>
    </source>
</evidence>
<dbReference type="EMBL" id="LAZL01000006">
    <property type="protein sequence ID" value="KMT66175.1"/>
    <property type="molecule type" value="Genomic_DNA"/>
</dbReference>
<dbReference type="SUPFAM" id="SSF55785">
    <property type="entry name" value="PYP-like sensor domain (PAS domain)"/>
    <property type="match status" value="2"/>
</dbReference>
<dbReference type="OrthoDB" id="9810730at2"/>
<reference evidence="8 9" key="1">
    <citation type="submission" date="2015-04" db="EMBL/GenBank/DDBJ databases">
        <title>Draft Genome Sequence of the Novel Agar-Digesting Marine Bacterium Q1.</title>
        <authorList>
            <person name="Li Y."/>
            <person name="Li D."/>
            <person name="Chen G."/>
            <person name="Du Z."/>
        </authorList>
    </citation>
    <scope>NUCLEOTIDE SEQUENCE [LARGE SCALE GENOMIC DNA]</scope>
    <source>
        <strain evidence="8 9">Q1</strain>
    </source>
</reference>
<evidence type="ECO:0000259" key="7">
    <source>
        <dbReference type="PROSITE" id="PS50113"/>
    </source>
</evidence>
<comment type="caution">
    <text evidence="8">The sequence shown here is derived from an EMBL/GenBank/DDBJ whole genome shotgun (WGS) entry which is preliminary data.</text>
</comment>
<evidence type="ECO:0000259" key="6">
    <source>
        <dbReference type="PROSITE" id="PS50109"/>
    </source>
</evidence>
<evidence type="ECO:0000256" key="3">
    <source>
        <dbReference type="ARBA" id="ARBA00022553"/>
    </source>
</evidence>
<dbReference type="InterPro" id="IPR003594">
    <property type="entry name" value="HATPase_dom"/>
</dbReference>
<dbReference type="InterPro" id="IPR000014">
    <property type="entry name" value="PAS"/>
</dbReference>
<dbReference type="InterPro" id="IPR004358">
    <property type="entry name" value="Sig_transdc_His_kin-like_C"/>
</dbReference>
<evidence type="ECO:0000313" key="8">
    <source>
        <dbReference type="EMBL" id="KMT66175.1"/>
    </source>
</evidence>
<dbReference type="Gene3D" id="1.10.287.130">
    <property type="match status" value="1"/>
</dbReference>
<feature type="domain" description="PAC" evidence="7">
    <location>
        <begin position="324"/>
        <end position="380"/>
    </location>
</feature>
<name>A0A0J8GTT5_9ALTE</name>
<dbReference type="PROSITE" id="PS50109">
    <property type="entry name" value="HIS_KIN"/>
    <property type="match status" value="1"/>
</dbReference>
<protein>
    <recommendedName>
        <fullName evidence="2">histidine kinase</fullName>
        <ecNumber evidence="2">2.7.13.3</ecNumber>
    </recommendedName>
</protein>
<dbReference type="EC" id="2.7.13.3" evidence="2"/>
<comment type="catalytic activity">
    <reaction evidence="1">
        <text>ATP + protein L-histidine = ADP + protein N-phospho-L-histidine.</text>
        <dbReference type="EC" id="2.7.13.3"/>
    </reaction>
</comment>
<keyword evidence="5" id="KW-0418">Kinase</keyword>
<feature type="domain" description="Histidine kinase" evidence="6">
    <location>
        <begin position="518"/>
        <end position="735"/>
    </location>
</feature>
<dbReference type="PRINTS" id="PR00344">
    <property type="entry name" value="BCTRLSENSOR"/>
</dbReference>
<dbReference type="GO" id="GO:0000155">
    <property type="term" value="F:phosphorelay sensor kinase activity"/>
    <property type="evidence" value="ECO:0007669"/>
    <property type="project" value="InterPro"/>
</dbReference>
<dbReference type="SMART" id="SM00091">
    <property type="entry name" value="PAS"/>
    <property type="match status" value="3"/>
</dbReference>
<dbReference type="Pfam" id="PF13426">
    <property type="entry name" value="PAS_9"/>
    <property type="match status" value="1"/>
</dbReference>
<dbReference type="InterPro" id="IPR013656">
    <property type="entry name" value="PAS_4"/>
</dbReference>
<dbReference type="Pfam" id="PF08448">
    <property type="entry name" value="PAS_4"/>
    <property type="match status" value="1"/>
</dbReference>
<dbReference type="SMART" id="SM00387">
    <property type="entry name" value="HATPase_c"/>
    <property type="match status" value="1"/>
</dbReference>
<dbReference type="InterPro" id="IPR035965">
    <property type="entry name" value="PAS-like_dom_sf"/>
</dbReference>
<dbReference type="PANTHER" id="PTHR43047">
    <property type="entry name" value="TWO-COMPONENT HISTIDINE PROTEIN KINASE"/>
    <property type="match status" value="1"/>
</dbReference>
<keyword evidence="3" id="KW-0597">Phosphoprotein</keyword>
<sequence length="956" mass="108143">MPDRISQPEIAQLQYIRKVLKKQVKLAAFNDELACLVGDWLSVEMIEISLDKLDRVKSEALDSFCLLSKGVWYYNIQLEDEQVLRIVSEIKKVNQAKFTLLEILFSELSEFVNQLLPKKTSQRRNSLLNAVEYSPNPIALLDDDGFPRVSNAAWKLTLGDFGQDSILTNELFIEHESISKTFTNIRTGMQDYASMQVSLISDKGTEQWYYLTANAVTDVNQISRPIAMQLTDITHLKRSEFLLKNRSEELKIERERLNAILDNSPDMIYFKDYEQKLGSYLNVNKAFLSWLNISSQITGQTDFEIYTQAVANQLQQIDTEVIATGEQANMTHWVELLNGRKALLVTHLSAFYDKSGKAVGILAVSRDVTEAKQHEEVYKLLHDSASSALIMSNDNGIVNCNSAALNIFNTNRKEALQGKTLLDFSPVKQPDGQASEAKYKLMHNLAKLRGQHKFDWCLHDSEPKTIEVSLSVISIHGNETLLFTMHDVSERKHQERILREEKKQAEVASAKRNEFISTINNEIRTTLNSVIGLTQTNLIATNVEPAEVIQSINHSAQSLLLLVNDVLDYSKIESGELTLTFETFDLQQLLADLSQMFTPLARDKFLPLEFNISPYIPRFVTGDLIRIKQICINLLSNAIKFTTKGQVIFSLSVEFSEQGEALLIGQVKDTGKGIATEELKQIFDEHLITSTRASNVSGLGLAITNKLCNMMNGSLNAKSELRKGSEFNFQVEIQFNSEYLAEENINFEAIHVLIINASAEGSIFQFLTSKEVRYKVLDYLPENLAGYDALFIFDPSLLQQDFDAASLAIPNFWFAYQDEHEYLLSHFAIADFQIVSCPIIHFELLDLLKLVIGQVMPVDLKEFSSMAYQENSVSKSNKVESSSDKACNSVSLHKQLNIIKNAVINNEFIEDSQRIKLGQVIEPDVKKLVEQLNNALDEFNYDEATKYVAKIESVVK</sequence>
<accession>A0A0J8GTT5</accession>
<evidence type="ECO:0000313" key="9">
    <source>
        <dbReference type="Proteomes" id="UP000037600"/>
    </source>
</evidence>
<evidence type="ECO:0000256" key="2">
    <source>
        <dbReference type="ARBA" id="ARBA00012438"/>
    </source>
</evidence>
<keyword evidence="4" id="KW-0808">Transferase</keyword>
<dbReference type="Proteomes" id="UP000037600">
    <property type="component" value="Unassembled WGS sequence"/>
</dbReference>
<dbReference type="SUPFAM" id="SSF47384">
    <property type="entry name" value="Homodimeric domain of signal transducing histidine kinase"/>
    <property type="match status" value="1"/>
</dbReference>
<organism evidence="8 9">
    <name type="scientific">Catenovulum maritimum</name>
    <dbReference type="NCBI Taxonomy" id="1513271"/>
    <lineage>
        <taxon>Bacteria</taxon>
        <taxon>Pseudomonadati</taxon>
        <taxon>Pseudomonadota</taxon>
        <taxon>Gammaproteobacteria</taxon>
        <taxon>Alteromonadales</taxon>
        <taxon>Alteromonadaceae</taxon>
        <taxon>Catenovulum</taxon>
    </lineage>
</organism>
<dbReference type="Pfam" id="PF00512">
    <property type="entry name" value="HisKA"/>
    <property type="match status" value="1"/>
</dbReference>
<dbReference type="STRING" id="1513271.XM47_05255"/>
<dbReference type="InterPro" id="IPR003661">
    <property type="entry name" value="HisK_dim/P_dom"/>
</dbReference>
<dbReference type="RefSeq" id="WP_149865456.1">
    <property type="nucleotide sequence ID" value="NZ_KQ130484.1"/>
</dbReference>
<evidence type="ECO:0000256" key="1">
    <source>
        <dbReference type="ARBA" id="ARBA00000085"/>
    </source>
</evidence>
<dbReference type="Gene3D" id="3.30.565.10">
    <property type="entry name" value="Histidine kinase-like ATPase, C-terminal domain"/>
    <property type="match status" value="1"/>
</dbReference>
<dbReference type="InterPro" id="IPR005467">
    <property type="entry name" value="His_kinase_dom"/>
</dbReference>
<dbReference type="InterPro" id="IPR036890">
    <property type="entry name" value="HATPase_C_sf"/>
</dbReference>
<dbReference type="PROSITE" id="PS50113">
    <property type="entry name" value="PAC"/>
    <property type="match status" value="1"/>
</dbReference>
<dbReference type="Pfam" id="PF02518">
    <property type="entry name" value="HATPase_c"/>
    <property type="match status" value="1"/>
</dbReference>
<dbReference type="AlphaFoldDB" id="A0A0J8GTT5"/>
<dbReference type="SMART" id="SM00388">
    <property type="entry name" value="HisKA"/>
    <property type="match status" value="1"/>
</dbReference>
<keyword evidence="9" id="KW-1185">Reference proteome</keyword>
<dbReference type="SUPFAM" id="SSF55874">
    <property type="entry name" value="ATPase domain of HSP90 chaperone/DNA topoisomerase II/histidine kinase"/>
    <property type="match status" value="1"/>
</dbReference>
<dbReference type="InterPro" id="IPR036097">
    <property type="entry name" value="HisK_dim/P_sf"/>
</dbReference>